<proteinExistence type="predicted"/>
<evidence type="ECO:0000256" key="1">
    <source>
        <dbReference type="SAM" id="MobiDB-lite"/>
    </source>
</evidence>
<reference evidence="2" key="1">
    <citation type="journal article" date="2015" name="Genome Biol. Evol.">
        <title>Organellar Genomes of White Spruce (Picea glauca): Assembly and Annotation.</title>
        <authorList>
            <person name="Jackman S.D."/>
            <person name="Warren R.L."/>
            <person name="Gibb E.A."/>
            <person name="Vandervalk B.P."/>
            <person name="Mohamadi H."/>
            <person name="Chu J."/>
            <person name="Raymond A."/>
            <person name="Pleasance S."/>
            <person name="Coope R."/>
            <person name="Wildung M.R."/>
            <person name="Ritland C.E."/>
            <person name="Bousquet J."/>
            <person name="Jones S.J."/>
            <person name="Bohlmann J."/>
            <person name="Birol I."/>
        </authorList>
    </citation>
    <scope>NUCLEOTIDE SEQUENCE [LARGE SCALE GENOMIC DNA]</scope>
    <source>
        <tissue evidence="2">Flushing bud</tissue>
    </source>
</reference>
<dbReference type="EMBL" id="LKAM01000001">
    <property type="protein sequence ID" value="KUM50594.1"/>
    <property type="molecule type" value="Genomic_DNA"/>
</dbReference>
<accession>A0A101M445</accession>
<geneLocation type="mitochondrion" evidence="2"/>
<dbReference type="AlphaFoldDB" id="A0A101M445"/>
<sequence length="106" mass="10530">MGLVLYLLLGIYLEMELLFTNDSHLTIRSSALALSSFAVGFAAFPGTSIAESTAASTERAGSRSSVQSTESIAGSTKGSTETTVYGTGDSVIGAASTASAIGGVGG</sequence>
<comment type="caution">
    <text evidence="2">The sequence shown here is derived from an EMBL/GenBank/DDBJ whole genome shotgun (WGS) entry which is preliminary data.</text>
</comment>
<name>A0A101M445_PICGL</name>
<keyword evidence="2" id="KW-0496">Mitochondrion</keyword>
<evidence type="ECO:0000313" key="2">
    <source>
        <dbReference type="EMBL" id="KUM50594.1"/>
    </source>
</evidence>
<feature type="region of interest" description="Disordered" evidence="1">
    <location>
        <begin position="54"/>
        <end position="85"/>
    </location>
</feature>
<organism evidence="2">
    <name type="scientific">Picea glauca</name>
    <name type="common">White spruce</name>
    <name type="synonym">Pinus glauca</name>
    <dbReference type="NCBI Taxonomy" id="3330"/>
    <lineage>
        <taxon>Eukaryota</taxon>
        <taxon>Viridiplantae</taxon>
        <taxon>Streptophyta</taxon>
        <taxon>Embryophyta</taxon>
        <taxon>Tracheophyta</taxon>
        <taxon>Spermatophyta</taxon>
        <taxon>Pinopsida</taxon>
        <taxon>Pinidae</taxon>
        <taxon>Conifers I</taxon>
        <taxon>Pinales</taxon>
        <taxon>Pinaceae</taxon>
        <taxon>Picea</taxon>
    </lineage>
</organism>
<gene>
    <name evidence="2" type="ORF">ABT39_MTgene438</name>
</gene>
<feature type="compositionally biased region" description="Polar residues" evidence="1">
    <location>
        <begin position="62"/>
        <end position="85"/>
    </location>
</feature>
<protein>
    <submittedName>
        <fullName evidence="2">Uncharacterized protein</fullName>
    </submittedName>
</protein>